<name>A0A930BQN5_9RHOO</name>
<protein>
    <submittedName>
        <fullName evidence="1">Uncharacterized protein</fullName>
    </submittedName>
</protein>
<dbReference type="EMBL" id="JABZMI010000016">
    <property type="protein sequence ID" value="MBF1163779.1"/>
    <property type="molecule type" value="Genomic_DNA"/>
</dbReference>
<evidence type="ECO:0000313" key="1">
    <source>
        <dbReference type="EMBL" id="MBF1163779.1"/>
    </source>
</evidence>
<gene>
    <name evidence="1" type="ORF">HXL68_01935</name>
</gene>
<dbReference type="AlphaFoldDB" id="A0A930BQN5"/>
<sequence length="95" mass="10509">MNNHILRIKDIDNQLKALERITRQGDYVGAGLSIQVGVGVQEEGTTPALNIGLCNNLDQILDALKTGLQQAREERKLMAKSELKDLQAFFDKEGS</sequence>
<proteinExistence type="predicted"/>
<dbReference type="Proteomes" id="UP000718593">
    <property type="component" value="Unassembled WGS sequence"/>
</dbReference>
<reference evidence="1" key="1">
    <citation type="submission" date="2020-04" db="EMBL/GenBank/DDBJ databases">
        <title>Deep metagenomics examines the oral microbiome during advanced dental caries in children, revealing novel taxa and co-occurrences with host molecules.</title>
        <authorList>
            <person name="Baker J.L."/>
            <person name="Morton J.T."/>
            <person name="Dinis M."/>
            <person name="Alvarez R."/>
            <person name="Tran N.C."/>
            <person name="Knight R."/>
            <person name="Edlund A."/>
        </authorList>
    </citation>
    <scope>NUCLEOTIDE SEQUENCE</scope>
    <source>
        <strain evidence="1">JCVI_32_bin.24</strain>
    </source>
</reference>
<evidence type="ECO:0000313" key="2">
    <source>
        <dbReference type="Proteomes" id="UP000718593"/>
    </source>
</evidence>
<comment type="caution">
    <text evidence="1">The sequence shown here is derived from an EMBL/GenBank/DDBJ whole genome shotgun (WGS) entry which is preliminary data.</text>
</comment>
<organism evidence="1 2">
    <name type="scientific">Dechloromonas agitata</name>
    <dbReference type="NCBI Taxonomy" id="73030"/>
    <lineage>
        <taxon>Bacteria</taxon>
        <taxon>Pseudomonadati</taxon>
        <taxon>Pseudomonadota</taxon>
        <taxon>Betaproteobacteria</taxon>
        <taxon>Rhodocyclales</taxon>
        <taxon>Azonexaceae</taxon>
        <taxon>Dechloromonas</taxon>
    </lineage>
</organism>
<accession>A0A930BQN5</accession>